<feature type="non-terminal residue" evidence="1">
    <location>
        <position position="328"/>
    </location>
</feature>
<dbReference type="InterPro" id="IPR004993">
    <property type="entry name" value="GH3"/>
</dbReference>
<organism evidence="1">
    <name type="scientific">marine metagenome</name>
    <dbReference type="NCBI Taxonomy" id="408172"/>
    <lineage>
        <taxon>unclassified sequences</taxon>
        <taxon>metagenomes</taxon>
        <taxon>ecological metagenomes</taxon>
    </lineage>
</organism>
<dbReference type="GO" id="GO:0016881">
    <property type="term" value="F:acid-amino acid ligase activity"/>
    <property type="evidence" value="ECO:0007669"/>
    <property type="project" value="TreeGrafter"/>
</dbReference>
<reference evidence="1" key="1">
    <citation type="submission" date="2018-05" db="EMBL/GenBank/DDBJ databases">
        <authorList>
            <person name="Lanie J.A."/>
            <person name="Ng W.-L."/>
            <person name="Kazmierczak K.M."/>
            <person name="Andrzejewski T.M."/>
            <person name="Davidsen T.M."/>
            <person name="Wayne K.J."/>
            <person name="Tettelin H."/>
            <person name="Glass J.I."/>
            <person name="Rusch D."/>
            <person name="Podicherti R."/>
            <person name="Tsui H.-C.T."/>
            <person name="Winkler M.E."/>
        </authorList>
    </citation>
    <scope>NUCLEOTIDE SEQUENCE</scope>
</reference>
<dbReference type="Gene3D" id="3.40.50.12780">
    <property type="entry name" value="N-terminal domain of ligase-like"/>
    <property type="match status" value="1"/>
</dbReference>
<dbReference type="InterPro" id="IPR042099">
    <property type="entry name" value="ANL_N_sf"/>
</dbReference>
<dbReference type="Pfam" id="PF03321">
    <property type="entry name" value="GH3"/>
    <property type="match status" value="1"/>
</dbReference>
<dbReference type="PROSITE" id="PS00455">
    <property type="entry name" value="AMP_BINDING"/>
    <property type="match status" value="1"/>
</dbReference>
<dbReference type="GO" id="GO:0005737">
    <property type="term" value="C:cytoplasm"/>
    <property type="evidence" value="ECO:0007669"/>
    <property type="project" value="TreeGrafter"/>
</dbReference>
<gene>
    <name evidence="1" type="ORF">METZ01_LOCUS193529</name>
</gene>
<dbReference type="AlphaFoldDB" id="A0A382DR36"/>
<dbReference type="PANTHER" id="PTHR31901:SF9">
    <property type="entry name" value="GH3 DOMAIN-CONTAINING PROTEIN"/>
    <property type="match status" value="1"/>
</dbReference>
<proteinExistence type="predicted"/>
<dbReference type="PANTHER" id="PTHR31901">
    <property type="entry name" value="GH3 DOMAIN-CONTAINING PROTEIN"/>
    <property type="match status" value="1"/>
</dbReference>
<evidence type="ECO:0008006" key="2">
    <source>
        <dbReference type="Google" id="ProtNLM"/>
    </source>
</evidence>
<evidence type="ECO:0000313" key="1">
    <source>
        <dbReference type="EMBL" id="SVB40675.1"/>
    </source>
</evidence>
<dbReference type="EMBL" id="UINC01040591">
    <property type="protein sequence ID" value="SVB40675.1"/>
    <property type="molecule type" value="Genomic_DNA"/>
</dbReference>
<accession>A0A382DR36</accession>
<name>A0A382DR36_9ZZZZ</name>
<protein>
    <recommendedName>
        <fullName evidence="2">GH3 auxin-responsive promoter</fullName>
    </recommendedName>
</protein>
<dbReference type="InterPro" id="IPR020845">
    <property type="entry name" value="AMP-binding_CS"/>
</dbReference>
<sequence length="328" mass="37523">MNIKSLLSLPFAKYVTYKNNKWKNNAVKIQNDLMLKLIHTAEHTIFGKEHGFEKISNYIDFKNSVPVRDYEKIKSYIQQIIDGKESVTWPGRPIYFCKTSGTTSGPKYIPISKESMPNYIIAARDAILSYIAESGNTSIVNGKMIFLQGSPKLTKTGNILTGRLSGIVAHHVPAYLNKNRLPSYNTNCIEDWESKLQSIIEETLPERMSLISGIPPWVQMYFEKIQARTGKVIKDIFPHFNLFIYGGVNYEPYRKTFENLIGRKVDEIELYPASEGFIAYQDSQKEEGMLLCVNHGIFYEFVPVSEFFMDNPKRISLANVEIGVNYIV</sequence>